<dbReference type="InterPro" id="IPR001296">
    <property type="entry name" value="Glyco_trans_1"/>
</dbReference>
<dbReference type="Gene3D" id="3.40.50.2000">
    <property type="entry name" value="Glycogen Phosphorylase B"/>
    <property type="match status" value="1"/>
</dbReference>
<evidence type="ECO:0000259" key="1">
    <source>
        <dbReference type="Pfam" id="PF00534"/>
    </source>
</evidence>
<name>A0A2Z4BXR5_9ENTR</name>
<dbReference type="GO" id="GO:0016757">
    <property type="term" value="F:glycosyltransferase activity"/>
    <property type="evidence" value="ECO:0007669"/>
    <property type="project" value="InterPro"/>
</dbReference>
<dbReference type="EMBL" id="MH325891">
    <property type="protein sequence ID" value="AWU66627.1"/>
    <property type="molecule type" value="Genomic_DNA"/>
</dbReference>
<protein>
    <submittedName>
        <fullName evidence="2">Glycosyl transferase</fullName>
    </submittedName>
</protein>
<reference evidence="2" key="1">
    <citation type="submission" date="2018-05" db="EMBL/GenBank/DDBJ databases">
        <authorList>
            <person name="Lanie J.A."/>
            <person name="Ng W.-L."/>
            <person name="Kazmierczak K.M."/>
            <person name="Andrzejewski T.M."/>
            <person name="Davidsen T.M."/>
            <person name="Wayne K.J."/>
            <person name="Tettelin H."/>
            <person name="Glass J.I."/>
            <person name="Rusch D."/>
            <person name="Podicherti R."/>
            <person name="Tsui H.-C.T."/>
            <person name="Winkler M.E."/>
        </authorList>
    </citation>
    <scope>NUCLEOTIDE SEQUENCE</scope>
    <source>
        <strain evidence="2">O9_G3533</strain>
    </source>
</reference>
<sequence>MSDKKRVMWLLNHTSARKFEIPMLKACGVDEIFLPKSFPADPTFRSASIDWSEDENLTIPKEDLDILNACDWYTGATPEAWKIANKWFDVVFFIAYDARLIINLTKYFHGIIIYRVYGLPSDINYGKLLNFITEGKIANYLRRLGNRFIFGMAYDNLSNQEPDFLKRRAVYLPLGMRDVSVEDKWTGKNKKILFVCPDIAINPYYNKTYKEFVDNFSEFEYVISGAQPIKVMDKNVLGFVDFETHNENMRDSMVMFYHSSEPYHIHYHPFEAIKNGMPLIFMANGMLDRLGGKDLPGRCTNIADARKKIKRLMEGDKKFALSVKHSQEKLLDAMNFESLLPHWVSAFNSINGINLNNTVSLKEQYKEKKIAVILPVGYLGGSLRGAILIANELYENSVKNNEPCKVIFYHVDDKIYQDDMFEDLNPRIAIRPFKWKTLDHAEANRSMEYAGYEGWEIKNHEYYIPDDGINYGFDCDLWFIISDRLEKPLLPVKPIVMMVYDYIQRRNNHIKNELNNRFIDVARSADKVLVTTQFTYNDALQYAGIKKEKLSKVPMLIPNFLFDEKHSEETAILEQNNSNKSLGDYFIWPTNSNPHKHMDKIFQALRIYYDVYNGSMNCIVTGVNTEKLLSVEGEHAVVAKKHYNESRLLKKKVKMQGNLSDLEYKIFLKNAGFLLHSSHGDNGTFSVIEAAMFNVPSLANSYPAIQEMDKNYELNLTYFDVFDAHDTAKKLKWMEVNFKDLKAILPTQEKLSHLAYNNHGLKYWEVVRNLL</sequence>
<keyword evidence="2" id="KW-0808">Transferase</keyword>
<proteinExistence type="predicted"/>
<accession>A0A2Z4BXR5</accession>
<dbReference type="SUPFAM" id="SSF53756">
    <property type="entry name" value="UDP-Glycosyltransferase/glycogen phosphorylase"/>
    <property type="match status" value="1"/>
</dbReference>
<dbReference type="AlphaFoldDB" id="A0A2Z4BXR5"/>
<feature type="domain" description="Glycosyl transferase family 1" evidence="1">
    <location>
        <begin position="592"/>
        <end position="735"/>
    </location>
</feature>
<dbReference type="PANTHER" id="PTHR46401:SF8">
    <property type="entry name" value="BLL6006 PROTEIN"/>
    <property type="match status" value="1"/>
</dbReference>
<dbReference type="Pfam" id="PF00534">
    <property type="entry name" value="Glycos_transf_1"/>
    <property type="match status" value="1"/>
</dbReference>
<gene>
    <name evidence="2" type="primary">gt1</name>
</gene>
<dbReference type="PANTHER" id="PTHR46401">
    <property type="entry name" value="GLYCOSYLTRANSFERASE WBBK-RELATED"/>
    <property type="match status" value="1"/>
</dbReference>
<organism evidence="2">
    <name type="scientific">Citrobacter gillenii</name>
    <dbReference type="NCBI Taxonomy" id="67828"/>
    <lineage>
        <taxon>Bacteria</taxon>
        <taxon>Pseudomonadati</taxon>
        <taxon>Pseudomonadota</taxon>
        <taxon>Gammaproteobacteria</taxon>
        <taxon>Enterobacterales</taxon>
        <taxon>Enterobacteriaceae</taxon>
        <taxon>Citrobacter</taxon>
        <taxon>Citrobacter freundii complex</taxon>
    </lineage>
</organism>
<evidence type="ECO:0000313" key="2">
    <source>
        <dbReference type="EMBL" id="AWU66627.1"/>
    </source>
</evidence>